<name>A0ABU9XM26_9SPHN</name>
<dbReference type="EMBL" id="JBDIMF010000001">
    <property type="protein sequence ID" value="MEN2784866.1"/>
    <property type="molecule type" value="Genomic_DNA"/>
</dbReference>
<reference evidence="1 2" key="1">
    <citation type="submission" date="2024-05" db="EMBL/GenBank/DDBJ databases">
        <authorList>
            <person name="Liu Q."/>
            <person name="Xin Y.-H."/>
        </authorList>
    </citation>
    <scope>NUCLEOTIDE SEQUENCE [LARGE SCALE GENOMIC DNA]</scope>
    <source>
        <strain evidence="1 2">CGMCC 1.15349</strain>
    </source>
</reference>
<protein>
    <submittedName>
        <fullName evidence="1">Uncharacterized protein</fullName>
    </submittedName>
</protein>
<keyword evidence="2" id="KW-1185">Reference proteome</keyword>
<gene>
    <name evidence="1" type="ORF">ABC969_00325</name>
</gene>
<dbReference type="Proteomes" id="UP001404104">
    <property type="component" value="Unassembled WGS sequence"/>
</dbReference>
<evidence type="ECO:0000313" key="1">
    <source>
        <dbReference type="EMBL" id="MEN2784866.1"/>
    </source>
</evidence>
<comment type="caution">
    <text evidence="1">The sequence shown here is derived from an EMBL/GenBank/DDBJ whole genome shotgun (WGS) entry which is preliminary data.</text>
</comment>
<proteinExistence type="predicted"/>
<organism evidence="1 2">
    <name type="scientific">Sphingomonas qilianensis</name>
    <dbReference type="NCBI Taxonomy" id="1736690"/>
    <lineage>
        <taxon>Bacteria</taxon>
        <taxon>Pseudomonadati</taxon>
        <taxon>Pseudomonadota</taxon>
        <taxon>Alphaproteobacteria</taxon>
        <taxon>Sphingomonadales</taxon>
        <taxon>Sphingomonadaceae</taxon>
        <taxon>Sphingomonas</taxon>
    </lineage>
</organism>
<accession>A0ABU9XM26</accession>
<evidence type="ECO:0000313" key="2">
    <source>
        <dbReference type="Proteomes" id="UP001404104"/>
    </source>
</evidence>
<dbReference type="RefSeq" id="WP_380808877.1">
    <property type="nucleotide sequence ID" value="NZ_JBHRXL010000005.1"/>
</dbReference>
<sequence>MTDHPFRPFADDAAVRAVGEGLLTRTLPRADWTHEAHLAATIWLLRERPDIDVDAEIAAIISGYNASVGGVNDDSQGYHDTITRCFLAGARLHLVGRPAGESLVAAVNALLASPMGRRDWPLRFYSPARLCSVAARRGAIAPDVAALPAADQGREFRAP</sequence>